<dbReference type="InterPro" id="IPR036397">
    <property type="entry name" value="RNaseH_sf"/>
</dbReference>
<dbReference type="PANTHER" id="PTHR33939:SF1">
    <property type="entry name" value="DUF4371 DOMAIN-CONTAINING PROTEIN"/>
    <property type="match status" value="1"/>
</dbReference>
<dbReference type="Proteomes" id="UP001314205">
    <property type="component" value="Unassembled WGS sequence"/>
</dbReference>
<reference evidence="3 4" key="1">
    <citation type="submission" date="2023-11" db="EMBL/GenBank/DDBJ databases">
        <authorList>
            <person name="Hedman E."/>
            <person name="Englund M."/>
            <person name="Stromberg M."/>
            <person name="Nyberg Akerstrom W."/>
            <person name="Nylinder S."/>
            <person name="Jareborg N."/>
            <person name="Kallberg Y."/>
            <person name="Kronander E."/>
        </authorList>
    </citation>
    <scope>NUCLEOTIDE SEQUENCE [LARGE SCALE GENOMIC DNA]</scope>
</reference>
<feature type="region of interest" description="Disordered" evidence="1">
    <location>
        <begin position="430"/>
        <end position="451"/>
    </location>
</feature>
<dbReference type="Pfam" id="PF13358">
    <property type="entry name" value="DDE_3"/>
    <property type="match status" value="1"/>
</dbReference>
<accession>A0AAV1KZL8</accession>
<dbReference type="PANTHER" id="PTHR33939">
    <property type="entry name" value="PROTEIN CBG22215"/>
    <property type="match status" value="1"/>
</dbReference>
<organism evidence="3 4">
    <name type="scientific">Parnassius mnemosyne</name>
    <name type="common">clouded apollo</name>
    <dbReference type="NCBI Taxonomy" id="213953"/>
    <lineage>
        <taxon>Eukaryota</taxon>
        <taxon>Metazoa</taxon>
        <taxon>Ecdysozoa</taxon>
        <taxon>Arthropoda</taxon>
        <taxon>Hexapoda</taxon>
        <taxon>Insecta</taxon>
        <taxon>Pterygota</taxon>
        <taxon>Neoptera</taxon>
        <taxon>Endopterygota</taxon>
        <taxon>Lepidoptera</taxon>
        <taxon>Glossata</taxon>
        <taxon>Ditrysia</taxon>
        <taxon>Papilionoidea</taxon>
        <taxon>Papilionidae</taxon>
        <taxon>Parnassiinae</taxon>
        <taxon>Parnassini</taxon>
        <taxon>Parnassius</taxon>
        <taxon>Driopa</taxon>
    </lineage>
</organism>
<dbReference type="EMBL" id="CAVLGL010000081">
    <property type="protein sequence ID" value="CAK1587222.1"/>
    <property type="molecule type" value="Genomic_DNA"/>
</dbReference>
<proteinExistence type="predicted"/>
<gene>
    <name evidence="3" type="ORF">PARMNEM_LOCUS8078</name>
</gene>
<sequence length="451" mass="52544">MGPPIPRQVKNIIYNVHSFFLRRKGDKESMEHKYDMNINKLVAEATGVSARTVMRIVAEGNSSLQTSEIAKFSSPRKPKEIKKRIHIDDFDMGVIRRKIHQFYTIDKKIPSIRKLLAALKEDGIVNCGCTYLRQLLHKMGYLFKKCKSKRHILIERPSIAEWRVRYLRAIRKHRNENRNIYYLDETYVNSSHTSNMCWQSESEPGIYADIGKGRRLVIVHGGSRDGLVNGALTIFKSDSKCGDYHGDMNATNFHNWVSHKLKNKLAPNSVVVMDNASYHCVQVKKKPTMSSLKRDMQDWLRERNVEFTPDNTKAELFHLINRTQSEKIYVIDEILKASGHIVLRLPPYHPDLNPIELVWADIKNNLATNYINTSLDDKIPIITKLFSEFTPGRWQKCDDHVQKIENQYWDHDMRFDNVIDELIINLGNDSDSEEDMEIEDMYSNEEEEDMD</sequence>
<keyword evidence="4" id="KW-1185">Reference proteome</keyword>
<dbReference type="AlphaFoldDB" id="A0AAV1KZL8"/>
<evidence type="ECO:0000313" key="4">
    <source>
        <dbReference type="Proteomes" id="UP001314205"/>
    </source>
</evidence>
<feature type="domain" description="Tc1-like transposase DDE" evidence="2">
    <location>
        <begin position="212"/>
        <end position="369"/>
    </location>
</feature>
<dbReference type="Gene3D" id="3.30.420.10">
    <property type="entry name" value="Ribonuclease H-like superfamily/Ribonuclease H"/>
    <property type="match status" value="1"/>
</dbReference>
<evidence type="ECO:0000313" key="3">
    <source>
        <dbReference type="EMBL" id="CAK1587222.1"/>
    </source>
</evidence>
<name>A0AAV1KZL8_9NEOP</name>
<dbReference type="InterPro" id="IPR038717">
    <property type="entry name" value="Tc1-like_DDE_dom"/>
</dbReference>
<evidence type="ECO:0000259" key="2">
    <source>
        <dbReference type="Pfam" id="PF13358"/>
    </source>
</evidence>
<comment type="caution">
    <text evidence="3">The sequence shown here is derived from an EMBL/GenBank/DDBJ whole genome shotgun (WGS) entry which is preliminary data.</text>
</comment>
<evidence type="ECO:0000256" key="1">
    <source>
        <dbReference type="SAM" id="MobiDB-lite"/>
    </source>
</evidence>
<protein>
    <recommendedName>
        <fullName evidence="2">Tc1-like transposase DDE domain-containing protein</fullName>
    </recommendedName>
</protein>
<dbReference type="GO" id="GO:0003676">
    <property type="term" value="F:nucleic acid binding"/>
    <property type="evidence" value="ECO:0007669"/>
    <property type="project" value="InterPro"/>
</dbReference>